<reference evidence="2" key="1">
    <citation type="submission" date="2020-02" db="EMBL/GenBank/DDBJ databases">
        <authorList>
            <person name="Meier V. D."/>
        </authorList>
    </citation>
    <scope>NUCLEOTIDE SEQUENCE</scope>
    <source>
        <strain evidence="2">AVDCRST_MAG48</strain>
    </source>
</reference>
<feature type="compositionally biased region" description="Gly residues" evidence="1">
    <location>
        <begin position="32"/>
        <end position="46"/>
    </location>
</feature>
<keyword evidence="2" id="KW-0378">Hydrolase</keyword>
<feature type="compositionally biased region" description="Basic and acidic residues" evidence="1">
    <location>
        <begin position="216"/>
        <end position="228"/>
    </location>
</feature>
<proteinExistence type="predicted"/>
<feature type="compositionally biased region" description="Basic and acidic residues" evidence="1">
    <location>
        <begin position="90"/>
        <end position="103"/>
    </location>
</feature>
<feature type="compositionally biased region" description="Basic residues" evidence="1">
    <location>
        <begin position="19"/>
        <end position="31"/>
    </location>
</feature>
<feature type="compositionally biased region" description="Low complexity" evidence="1">
    <location>
        <begin position="318"/>
        <end position="335"/>
    </location>
</feature>
<feature type="compositionally biased region" description="Basic residues" evidence="1">
    <location>
        <begin position="65"/>
        <end position="85"/>
    </location>
</feature>
<accession>A0A6J4KFC9</accession>
<protein>
    <submittedName>
        <fullName evidence="2">D-alanyl-D-alanine carboxypeptidase</fullName>
        <ecNumber evidence="2">3.4.16.4</ecNumber>
    </submittedName>
</protein>
<sequence>ARQPSVHPRPSYPVPWARGPRRRRGRARPGSRHGGAGDGGCAGRPGPGQEAHRGDGRRPGAAGLQRRRRAGRGQRRHALRPRRRPGAGPRLEHQVADGGRGDGRLGPVVPVQDGGVPPRSGRPRRRPGPALPQGLRRPDDARGRLPLPRPAGPCGRHHPGDRPAGRRRQLLRRPALQPRLVHGLRRRLLRGGDLRADGGAQRRPRLRHGAGQLRTGDARREGPDHDDAGVGGPPRQDRQPDHHGLRVQLEHVLRAAQPRVGDDHRVGPGAAGPQPRQHARDGAPARAVRRHRLPGRARPGRRHGRGLHGRHRDPGEPADPAGPGHLDAAVGAAGALPQAEQQHACRGADQGDGRALGAAGQLVGGPRRHHALPARTGGPDDRRLADRRLGPHPAQHPHRPRARPHPARGAPGALVRGVRPGAAGGRRRAADGRRHAAVADDRHPGRRERPRQDRDADRRHRPERLRHRAGRPALRVRDDQQPPRHVTAPRGEHPGGDAGRLAPL</sequence>
<feature type="compositionally biased region" description="Basic residues" evidence="1">
    <location>
        <begin position="287"/>
        <end position="311"/>
    </location>
</feature>
<keyword evidence="2" id="KW-0645">Protease</keyword>
<feature type="region of interest" description="Disordered" evidence="1">
    <location>
        <begin position="1"/>
        <end position="242"/>
    </location>
</feature>
<dbReference type="AlphaFoldDB" id="A0A6J4KFC9"/>
<feature type="region of interest" description="Disordered" evidence="1">
    <location>
        <begin position="258"/>
        <end position="504"/>
    </location>
</feature>
<feature type="compositionally biased region" description="Basic and acidic residues" evidence="1">
    <location>
        <begin position="450"/>
        <end position="460"/>
    </location>
</feature>
<feature type="non-terminal residue" evidence="2">
    <location>
        <position position="504"/>
    </location>
</feature>
<dbReference type="EMBL" id="CADCTS010000221">
    <property type="protein sequence ID" value="CAA9303364.1"/>
    <property type="molecule type" value="Genomic_DNA"/>
</dbReference>
<keyword evidence="2" id="KW-0121">Carboxypeptidase</keyword>
<feature type="compositionally biased region" description="Basic residues" evidence="1">
    <location>
        <begin position="395"/>
        <end position="406"/>
    </location>
</feature>
<feature type="compositionally biased region" description="Low complexity" evidence="1">
    <location>
        <begin position="172"/>
        <end position="181"/>
    </location>
</feature>
<feature type="non-terminal residue" evidence="2">
    <location>
        <position position="1"/>
    </location>
</feature>
<feature type="compositionally biased region" description="Basic and acidic residues" evidence="1">
    <location>
        <begin position="428"/>
        <end position="443"/>
    </location>
</feature>
<feature type="compositionally biased region" description="Low complexity" evidence="1">
    <location>
        <begin position="106"/>
        <end position="119"/>
    </location>
</feature>
<feature type="compositionally biased region" description="Basic and acidic residues" evidence="1">
    <location>
        <begin position="378"/>
        <end position="389"/>
    </location>
</feature>
<organism evidence="2">
    <name type="scientific">uncultured Friedmanniella sp</name>
    <dbReference type="NCBI Taxonomy" id="335381"/>
    <lineage>
        <taxon>Bacteria</taxon>
        <taxon>Bacillati</taxon>
        <taxon>Actinomycetota</taxon>
        <taxon>Actinomycetes</taxon>
        <taxon>Propionibacteriales</taxon>
        <taxon>Nocardioidaceae</taxon>
        <taxon>Friedmanniella</taxon>
        <taxon>environmental samples</taxon>
    </lineage>
</organism>
<dbReference type="EC" id="3.4.16.4" evidence="2"/>
<gene>
    <name evidence="2" type="ORF">AVDCRST_MAG48-1506</name>
</gene>
<dbReference type="GO" id="GO:0009002">
    <property type="term" value="F:serine-type D-Ala-D-Ala carboxypeptidase activity"/>
    <property type="evidence" value="ECO:0007669"/>
    <property type="project" value="UniProtKB-EC"/>
</dbReference>
<name>A0A6J4KFC9_9ACTN</name>
<evidence type="ECO:0000313" key="2">
    <source>
        <dbReference type="EMBL" id="CAA9303364.1"/>
    </source>
</evidence>
<evidence type="ECO:0000256" key="1">
    <source>
        <dbReference type="SAM" id="MobiDB-lite"/>
    </source>
</evidence>
<feature type="compositionally biased region" description="Basic residues" evidence="1">
    <location>
        <begin position="461"/>
        <end position="470"/>
    </location>
</feature>
<feature type="compositionally biased region" description="Low complexity" evidence="1">
    <location>
        <begin position="407"/>
        <end position="421"/>
    </location>
</feature>